<dbReference type="Pfam" id="PF18701">
    <property type="entry name" value="DUF5641"/>
    <property type="match status" value="1"/>
</dbReference>
<dbReference type="PANTHER" id="PTHR47331:SF1">
    <property type="entry name" value="GAG-LIKE PROTEIN"/>
    <property type="match status" value="1"/>
</dbReference>
<dbReference type="Pfam" id="PF17921">
    <property type="entry name" value="Integrase_H2C2"/>
    <property type="match status" value="1"/>
</dbReference>
<evidence type="ECO:0000313" key="3">
    <source>
        <dbReference type="Proteomes" id="UP000050761"/>
    </source>
</evidence>
<dbReference type="InterPro" id="IPR041588">
    <property type="entry name" value="Integrase_H2C2"/>
</dbReference>
<dbReference type="AlphaFoldDB" id="A0A183G1F1"/>
<sequence length="280" mass="32492">LERITKRTNHDLRDKLLRRIPKLRFHYEDDFITVPEAERTSKLLLRNHQQVHVEGKINPQKNSLIPSKDLEGIIRCRGRLQQSHLPDKSKFPILVGAQSDLASLIIKVAHATFHLLTAHIMTRVREKCWIPQLRRQVQKILRRCVPCQRMNTLPYRYPEMSDLPARRVTPSRPLLHVGIDYFGPITKIWSEQYLTSLREQQVRFLPGNHGSPRQPEPGQVVLLADPNLPRNTWKMGRVTNVTANSEGIVREVELVMPNRRVTKRAINQLIPLELEAGKNN</sequence>
<keyword evidence="3" id="KW-1185">Reference proteome</keyword>
<dbReference type="WBParaSite" id="HPBE_0001501601-mRNA-1">
    <property type="protein sequence ID" value="HPBE_0001501601-mRNA-1"/>
    <property type="gene ID" value="HPBE_0001501601"/>
</dbReference>
<dbReference type="PANTHER" id="PTHR47331">
    <property type="entry name" value="PHD-TYPE DOMAIN-CONTAINING PROTEIN"/>
    <property type="match status" value="1"/>
</dbReference>
<evidence type="ECO:0000259" key="1">
    <source>
        <dbReference type="Pfam" id="PF17921"/>
    </source>
</evidence>
<reference evidence="4" key="1">
    <citation type="submission" date="2019-09" db="UniProtKB">
        <authorList>
            <consortium name="WormBaseParasite"/>
        </authorList>
    </citation>
    <scope>IDENTIFICATION</scope>
</reference>
<evidence type="ECO:0000259" key="2">
    <source>
        <dbReference type="Pfam" id="PF18701"/>
    </source>
</evidence>
<dbReference type="Proteomes" id="UP000050761">
    <property type="component" value="Unassembled WGS sequence"/>
</dbReference>
<feature type="domain" description="Integrase zinc-binding" evidence="1">
    <location>
        <begin position="99"/>
        <end position="152"/>
    </location>
</feature>
<dbReference type="InterPro" id="IPR040676">
    <property type="entry name" value="DUF5641"/>
</dbReference>
<protein>
    <submittedName>
        <fullName evidence="4">Integrase_H2C2 domain-containing protein</fullName>
    </submittedName>
</protein>
<accession>A0A183G1F1</accession>
<feature type="domain" description="DUF5641" evidence="2">
    <location>
        <begin position="187"/>
        <end position="272"/>
    </location>
</feature>
<organism evidence="3 4">
    <name type="scientific">Heligmosomoides polygyrus</name>
    <name type="common">Parasitic roundworm</name>
    <dbReference type="NCBI Taxonomy" id="6339"/>
    <lineage>
        <taxon>Eukaryota</taxon>
        <taxon>Metazoa</taxon>
        <taxon>Ecdysozoa</taxon>
        <taxon>Nematoda</taxon>
        <taxon>Chromadorea</taxon>
        <taxon>Rhabditida</taxon>
        <taxon>Rhabditina</taxon>
        <taxon>Rhabditomorpha</taxon>
        <taxon>Strongyloidea</taxon>
        <taxon>Heligmosomidae</taxon>
        <taxon>Heligmosomoides</taxon>
    </lineage>
</organism>
<proteinExistence type="predicted"/>
<name>A0A183G1F1_HELPZ</name>
<evidence type="ECO:0000313" key="4">
    <source>
        <dbReference type="WBParaSite" id="HPBE_0001501601-mRNA-1"/>
    </source>
</evidence>
<dbReference type="Gene3D" id="1.10.340.70">
    <property type="match status" value="1"/>
</dbReference>